<dbReference type="Proteomes" id="UP000189701">
    <property type="component" value="Unplaced"/>
</dbReference>
<evidence type="ECO:0000256" key="1">
    <source>
        <dbReference type="SAM" id="MobiDB-lite"/>
    </source>
</evidence>
<dbReference type="GO" id="GO:0005634">
    <property type="term" value="C:nucleus"/>
    <property type="evidence" value="ECO:0007669"/>
    <property type="project" value="TreeGrafter"/>
</dbReference>
<keyword evidence="2" id="KW-1185">Reference proteome</keyword>
<dbReference type="Pfam" id="PF07491">
    <property type="entry name" value="PPI_Ypi1"/>
    <property type="match status" value="1"/>
</dbReference>
<name>A0A1U7VAR8_NICSY</name>
<accession>A0A1U7VAR8</accession>
<reference evidence="2" key="1">
    <citation type="journal article" date="2013" name="Genome Biol.">
        <title>Reference genomes and transcriptomes of Nicotiana sylvestris and Nicotiana tomentosiformis.</title>
        <authorList>
            <person name="Sierro N."/>
            <person name="Battey J.N."/>
            <person name="Ouadi S."/>
            <person name="Bovet L."/>
            <person name="Goepfert S."/>
            <person name="Bakaher N."/>
            <person name="Peitsch M.C."/>
            <person name="Ivanov N.V."/>
        </authorList>
    </citation>
    <scope>NUCLEOTIDE SEQUENCE [LARGE SCALE GENOMIC DNA]</scope>
</reference>
<dbReference type="KEGG" id="nsy:104215375"/>
<dbReference type="eggNOG" id="KOG4102">
    <property type="taxonomic scope" value="Eukaryota"/>
</dbReference>
<dbReference type="GeneID" id="104215375"/>
<feature type="compositionally biased region" description="Polar residues" evidence="1">
    <location>
        <begin position="1"/>
        <end position="11"/>
    </location>
</feature>
<reference evidence="3" key="2">
    <citation type="submission" date="2025-08" db="UniProtKB">
        <authorList>
            <consortium name="RefSeq"/>
        </authorList>
    </citation>
    <scope>IDENTIFICATION</scope>
    <source>
        <tissue evidence="3">Leaf</tissue>
    </source>
</reference>
<dbReference type="STRING" id="4096.A0A1U7VAR8"/>
<dbReference type="PANTHER" id="PTHR20835:SF0">
    <property type="entry name" value="E3 UBIQUITIN-PROTEIN LIGASE PPP1R11"/>
    <property type="match status" value="1"/>
</dbReference>
<sequence>MARSARQSPLPATTRTTTSIITLTLNNSSESSSSSSSEQQQQHTTEILTLKLKQKKKSVSWKPGTVDNEFLNKKSSKICCIFHKEKPFDEDDSDDDENVNQSNKKDLLRELLEIVVYLLDFQDTKELPSLIKNPITDLLEC</sequence>
<dbReference type="AlphaFoldDB" id="A0A1U7VAR8"/>
<feature type="region of interest" description="Disordered" evidence="1">
    <location>
        <begin position="1"/>
        <end position="46"/>
    </location>
</feature>
<proteinExistence type="predicted"/>
<dbReference type="GO" id="GO:0008157">
    <property type="term" value="F:protein phosphatase 1 binding"/>
    <property type="evidence" value="ECO:0007669"/>
    <property type="project" value="TreeGrafter"/>
</dbReference>
<evidence type="ECO:0000313" key="3">
    <source>
        <dbReference type="RefSeq" id="XP_009763463.1"/>
    </source>
</evidence>
<dbReference type="GO" id="GO:0004865">
    <property type="term" value="F:protein serine/threonine phosphatase inhibitor activity"/>
    <property type="evidence" value="ECO:0007669"/>
    <property type="project" value="InterPro"/>
</dbReference>
<dbReference type="PANTHER" id="PTHR20835">
    <property type="entry name" value="E3 UBIQUITIN-PROTEIN LIGASE PPP1R11-RELATED"/>
    <property type="match status" value="1"/>
</dbReference>
<feature type="compositionally biased region" description="Low complexity" evidence="1">
    <location>
        <begin position="13"/>
        <end position="42"/>
    </location>
</feature>
<protein>
    <submittedName>
        <fullName evidence="3">Type 1 phosphatases regulator ypi1-like</fullName>
    </submittedName>
</protein>
<dbReference type="RefSeq" id="XP_009763463.1">
    <property type="nucleotide sequence ID" value="XM_009765161.1"/>
</dbReference>
<organism evidence="2 3">
    <name type="scientific">Nicotiana sylvestris</name>
    <name type="common">Wood tobacco</name>
    <name type="synonym">South American tobacco</name>
    <dbReference type="NCBI Taxonomy" id="4096"/>
    <lineage>
        <taxon>Eukaryota</taxon>
        <taxon>Viridiplantae</taxon>
        <taxon>Streptophyta</taxon>
        <taxon>Embryophyta</taxon>
        <taxon>Tracheophyta</taxon>
        <taxon>Spermatophyta</taxon>
        <taxon>Magnoliopsida</taxon>
        <taxon>eudicotyledons</taxon>
        <taxon>Gunneridae</taxon>
        <taxon>Pentapetalae</taxon>
        <taxon>asterids</taxon>
        <taxon>lamiids</taxon>
        <taxon>Solanales</taxon>
        <taxon>Solanaceae</taxon>
        <taxon>Nicotianoideae</taxon>
        <taxon>Nicotianeae</taxon>
        <taxon>Nicotiana</taxon>
    </lineage>
</organism>
<dbReference type="InterPro" id="IPR011107">
    <property type="entry name" value="PPI_Ypi1"/>
</dbReference>
<evidence type="ECO:0000313" key="2">
    <source>
        <dbReference type="Proteomes" id="UP000189701"/>
    </source>
</evidence>
<gene>
    <name evidence="3" type="primary">LOC104215375</name>
</gene>